<organism evidence="1">
    <name type="scientific">Arundo donax</name>
    <name type="common">Giant reed</name>
    <name type="synonym">Donax arundinaceus</name>
    <dbReference type="NCBI Taxonomy" id="35708"/>
    <lineage>
        <taxon>Eukaryota</taxon>
        <taxon>Viridiplantae</taxon>
        <taxon>Streptophyta</taxon>
        <taxon>Embryophyta</taxon>
        <taxon>Tracheophyta</taxon>
        <taxon>Spermatophyta</taxon>
        <taxon>Magnoliopsida</taxon>
        <taxon>Liliopsida</taxon>
        <taxon>Poales</taxon>
        <taxon>Poaceae</taxon>
        <taxon>PACMAD clade</taxon>
        <taxon>Arundinoideae</taxon>
        <taxon>Arundineae</taxon>
        <taxon>Arundo</taxon>
    </lineage>
</organism>
<reference evidence="1" key="2">
    <citation type="journal article" date="2015" name="Data Brief">
        <title>Shoot transcriptome of the giant reed, Arundo donax.</title>
        <authorList>
            <person name="Barrero R.A."/>
            <person name="Guerrero F.D."/>
            <person name="Moolhuijzen P."/>
            <person name="Goolsby J.A."/>
            <person name="Tidwell J."/>
            <person name="Bellgard S.E."/>
            <person name="Bellgard M.I."/>
        </authorList>
    </citation>
    <scope>NUCLEOTIDE SEQUENCE</scope>
    <source>
        <tissue evidence="1">Shoot tissue taken approximately 20 cm above the soil surface</tissue>
    </source>
</reference>
<dbReference type="AlphaFoldDB" id="A0A0A9AZ02"/>
<sequence>MQQKKQSRVEANKREEGIHLSVGHACDAQCYSMKAKERGARPHILAIVLMREWSRAH</sequence>
<evidence type="ECO:0000313" key="1">
    <source>
        <dbReference type="EMBL" id="JAD54100.1"/>
    </source>
</evidence>
<protein>
    <submittedName>
        <fullName evidence="1">Uncharacterized protein</fullName>
    </submittedName>
</protein>
<reference evidence="1" key="1">
    <citation type="submission" date="2014-09" db="EMBL/GenBank/DDBJ databases">
        <authorList>
            <person name="Magalhaes I.L.F."/>
            <person name="Oliveira U."/>
            <person name="Santos F.R."/>
            <person name="Vidigal T.H.D.A."/>
            <person name="Brescovit A.D."/>
            <person name="Santos A.J."/>
        </authorList>
    </citation>
    <scope>NUCLEOTIDE SEQUENCE</scope>
    <source>
        <tissue evidence="1">Shoot tissue taken approximately 20 cm above the soil surface</tissue>
    </source>
</reference>
<accession>A0A0A9AZ02</accession>
<proteinExistence type="predicted"/>
<dbReference type="EMBL" id="GBRH01243795">
    <property type="protein sequence ID" value="JAD54100.1"/>
    <property type="molecule type" value="Transcribed_RNA"/>
</dbReference>
<name>A0A0A9AZ02_ARUDO</name>